<evidence type="ECO:0000256" key="2">
    <source>
        <dbReference type="ARBA" id="ARBA00022679"/>
    </source>
</evidence>
<keyword evidence="1 9" id="KW-0963">Cytoplasm</keyword>
<dbReference type="InterPro" id="IPR004821">
    <property type="entry name" value="Cyt_trans-like"/>
</dbReference>
<evidence type="ECO:0000256" key="6">
    <source>
        <dbReference type="ARBA" id="ARBA00022842"/>
    </source>
</evidence>
<feature type="binding site" evidence="9">
    <location>
        <position position="10"/>
    </location>
    <ligand>
        <name>substrate</name>
    </ligand>
</feature>
<keyword evidence="12" id="KW-1185">Reference proteome</keyword>
<evidence type="ECO:0000259" key="10">
    <source>
        <dbReference type="Pfam" id="PF01467"/>
    </source>
</evidence>
<dbReference type="Pfam" id="PF01467">
    <property type="entry name" value="CTP_transf_like"/>
    <property type="match status" value="1"/>
</dbReference>
<evidence type="ECO:0000256" key="8">
    <source>
        <dbReference type="ARBA" id="ARBA00029346"/>
    </source>
</evidence>
<keyword evidence="6 9" id="KW-0460">Magnesium</keyword>
<dbReference type="GO" id="GO:0005737">
    <property type="term" value="C:cytoplasm"/>
    <property type="evidence" value="ECO:0007669"/>
    <property type="project" value="UniProtKB-SubCell"/>
</dbReference>
<keyword evidence="3 9" id="KW-0548">Nucleotidyltransferase</keyword>
<name>A0A0E3ZVK6_9BACT</name>
<feature type="binding site" evidence="9">
    <location>
        <begin position="10"/>
        <end position="11"/>
    </location>
    <ligand>
        <name>ATP</name>
        <dbReference type="ChEBI" id="CHEBI:30616"/>
    </ligand>
</feature>
<evidence type="ECO:0000256" key="7">
    <source>
        <dbReference type="ARBA" id="ARBA00022993"/>
    </source>
</evidence>
<dbReference type="SUPFAM" id="SSF52374">
    <property type="entry name" value="Nucleotidylyl transferase"/>
    <property type="match status" value="1"/>
</dbReference>
<accession>A0A0E3ZVK6</accession>
<dbReference type="GO" id="GO:0005524">
    <property type="term" value="F:ATP binding"/>
    <property type="evidence" value="ECO:0007669"/>
    <property type="project" value="UniProtKB-KW"/>
</dbReference>
<dbReference type="AlphaFoldDB" id="A0A0E3ZVK6"/>
<dbReference type="PATRIC" id="fig|1379870.5.peg.3065"/>
<dbReference type="GO" id="GO:0004595">
    <property type="term" value="F:pantetheine-phosphate adenylyltransferase activity"/>
    <property type="evidence" value="ECO:0007669"/>
    <property type="project" value="UniProtKB-UniRule"/>
</dbReference>
<dbReference type="PANTHER" id="PTHR21342:SF1">
    <property type="entry name" value="PHOSPHOPANTETHEINE ADENYLYLTRANSFERASE"/>
    <property type="match status" value="1"/>
</dbReference>
<evidence type="ECO:0000256" key="5">
    <source>
        <dbReference type="ARBA" id="ARBA00022840"/>
    </source>
</evidence>
<organism evidence="11 12">
    <name type="scientific">Spirosoma radiotolerans</name>
    <dbReference type="NCBI Taxonomy" id="1379870"/>
    <lineage>
        <taxon>Bacteria</taxon>
        <taxon>Pseudomonadati</taxon>
        <taxon>Bacteroidota</taxon>
        <taxon>Cytophagia</taxon>
        <taxon>Cytophagales</taxon>
        <taxon>Cytophagaceae</taxon>
        <taxon>Spirosoma</taxon>
    </lineage>
</organism>
<keyword evidence="4 9" id="KW-0547">Nucleotide-binding</keyword>
<dbReference type="STRING" id="1379870.SD10_14090"/>
<gene>
    <name evidence="9" type="primary">coaD</name>
    <name evidence="11" type="ORF">SD10_14090</name>
</gene>
<dbReference type="KEGG" id="srd:SD10_14090"/>
<comment type="pathway">
    <text evidence="9">Cofactor biosynthesis; coenzyme A biosynthesis; CoA from (R)-pantothenate: step 4/5.</text>
</comment>
<dbReference type="NCBIfam" id="TIGR00125">
    <property type="entry name" value="cyt_tran_rel"/>
    <property type="match status" value="1"/>
</dbReference>
<dbReference type="UniPathway" id="UPA00241">
    <property type="reaction ID" value="UER00355"/>
</dbReference>
<dbReference type="RefSeq" id="WP_046574440.1">
    <property type="nucleotide sequence ID" value="NZ_CP010429.1"/>
</dbReference>
<feature type="domain" description="Cytidyltransferase-like" evidence="10">
    <location>
        <begin position="6"/>
        <end position="134"/>
    </location>
</feature>
<dbReference type="PRINTS" id="PR01020">
    <property type="entry name" value="LPSBIOSNTHSS"/>
</dbReference>
<comment type="similarity">
    <text evidence="9">Belongs to the bacterial CoaD family.</text>
</comment>
<keyword evidence="7 9" id="KW-0173">Coenzyme A biosynthesis</keyword>
<keyword evidence="2 9" id="KW-0808">Transferase</keyword>
<dbReference type="HOGENOM" id="CLU_100149_0_1_10"/>
<dbReference type="InterPro" id="IPR014729">
    <property type="entry name" value="Rossmann-like_a/b/a_fold"/>
</dbReference>
<evidence type="ECO:0000256" key="1">
    <source>
        <dbReference type="ARBA" id="ARBA00022490"/>
    </source>
</evidence>
<reference evidence="11 12" key="1">
    <citation type="journal article" date="2014" name="Curr. Microbiol.">
        <title>Spirosoma radiotolerans sp. nov., a gamma-radiation-resistant bacterium isolated from gamma ray-irradiated soil.</title>
        <authorList>
            <person name="Lee J.J."/>
            <person name="Srinivasan S."/>
            <person name="Lim S."/>
            <person name="Joe M."/>
            <person name="Im S."/>
            <person name="Bae S.I."/>
            <person name="Park K.R."/>
            <person name="Han J.H."/>
            <person name="Park S.H."/>
            <person name="Joo B.M."/>
            <person name="Park S.J."/>
            <person name="Kim M.K."/>
        </authorList>
    </citation>
    <scope>NUCLEOTIDE SEQUENCE [LARGE SCALE GENOMIC DNA]</scope>
    <source>
        <strain evidence="11 12">DG5A</strain>
    </source>
</reference>
<feature type="binding site" evidence="9">
    <location>
        <position position="42"/>
    </location>
    <ligand>
        <name>substrate</name>
    </ligand>
</feature>
<dbReference type="OrthoDB" id="9806661at2"/>
<proteinExistence type="inferred from homology"/>
<comment type="function">
    <text evidence="9">Reversibly transfers an adenylyl group from ATP to 4'-phosphopantetheine, yielding dephospho-CoA (dPCoA) and pyrophosphate.</text>
</comment>
<sequence>MKRIALFPGSFDPFTRGHEDIVLRGLQLFDEVVIGIGRNSHKVRYFPLEQITELIEGAFRSQPAVRVMSYDDLTANVARAIGAKFLLRGLRNTTDFEYENGISQVNRYIYEDVETVFLITSPHLAPISSSIIRDLHRYGQDVNEFLPYQLQVPDKAK</sequence>
<comment type="subcellular location">
    <subcellularLocation>
        <location evidence="9">Cytoplasm</location>
    </subcellularLocation>
</comment>
<feature type="binding site" evidence="9">
    <location>
        <position position="88"/>
    </location>
    <ligand>
        <name>substrate</name>
    </ligand>
</feature>
<dbReference type="Gene3D" id="3.40.50.620">
    <property type="entry name" value="HUPs"/>
    <property type="match status" value="1"/>
</dbReference>
<protein>
    <recommendedName>
        <fullName evidence="9">Phosphopantetheine adenylyltransferase</fullName>
        <ecNumber evidence="9">2.7.7.3</ecNumber>
    </recommendedName>
    <alternativeName>
        <fullName evidence="9">Dephospho-CoA pyrophosphorylase</fullName>
    </alternativeName>
    <alternativeName>
        <fullName evidence="9">Pantetheine-phosphate adenylyltransferase</fullName>
        <shortName evidence="9">PPAT</shortName>
    </alternativeName>
</protein>
<dbReference type="NCBIfam" id="TIGR01510">
    <property type="entry name" value="coaD_prev_kdtB"/>
    <property type="match status" value="1"/>
</dbReference>
<dbReference type="EMBL" id="CP010429">
    <property type="protein sequence ID" value="AKD55860.1"/>
    <property type="molecule type" value="Genomic_DNA"/>
</dbReference>
<keyword evidence="5 9" id="KW-0067">ATP-binding</keyword>
<feature type="binding site" evidence="9">
    <location>
        <begin position="124"/>
        <end position="130"/>
    </location>
    <ligand>
        <name>ATP</name>
        <dbReference type="ChEBI" id="CHEBI:30616"/>
    </ligand>
</feature>
<evidence type="ECO:0000256" key="3">
    <source>
        <dbReference type="ARBA" id="ARBA00022695"/>
    </source>
</evidence>
<feature type="binding site" evidence="9">
    <location>
        <begin position="89"/>
        <end position="91"/>
    </location>
    <ligand>
        <name>ATP</name>
        <dbReference type="ChEBI" id="CHEBI:30616"/>
    </ligand>
</feature>
<dbReference type="Proteomes" id="UP000033054">
    <property type="component" value="Chromosome"/>
</dbReference>
<feature type="binding site" evidence="9">
    <location>
        <position position="74"/>
    </location>
    <ligand>
        <name>substrate</name>
    </ligand>
</feature>
<dbReference type="GO" id="GO:0015937">
    <property type="term" value="P:coenzyme A biosynthetic process"/>
    <property type="evidence" value="ECO:0007669"/>
    <property type="project" value="UniProtKB-UniRule"/>
</dbReference>
<evidence type="ECO:0000313" key="12">
    <source>
        <dbReference type="Proteomes" id="UP000033054"/>
    </source>
</evidence>
<evidence type="ECO:0000256" key="9">
    <source>
        <dbReference type="HAMAP-Rule" id="MF_00151"/>
    </source>
</evidence>
<dbReference type="HAMAP" id="MF_00151">
    <property type="entry name" value="PPAT_bact"/>
    <property type="match status" value="1"/>
</dbReference>
<comment type="cofactor">
    <cofactor evidence="9">
        <name>Mg(2+)</name>
        <dbReference type="ChEBI" id="CHEBI:18420"/>
    </cofactor>
</comment>
<evidence type="ECO:0000256" key="4">
    <source>
        <dbReference type="ARBA" id="ARBA00022741"/>
    </source>
</evidence>
<feature type="binding site" evidence="9">
    <location>
        <position position="18"/>
    </location>
    <ligand>
        <name>ATP</name>
        <dbReference type="ChEBI" id="CHEBI:30616"/>
    </ligand>
</feature>
<dbReference type="EC" id="2.7.7.3" evidence="9"/>
<dbReference type="InterPro" id="IPR001980">
    <property type="entry name" value="PPAT"/>
</dbReference>
<evidence type="ECO:0000313" key="11">
    <source>
        <dbReference type="EMBL" id="AKD55860.1"/>
    </source>
</evidence>
<comment type="catalytic activity">
    <reaction evidence="8 9">
        <text>(R)-4'-phosphopantetheine + ATP + H(+) = 3'-dephospho-CoA + diphosphate</text>
        <dbReference type="Rhea" id="RHEA:19801"/>
        <dbReference type="ChEBI" id="CHEBI:15378"/>
        <dbReference type="ChEBI" id="CHEBI:30616"/>
        <dbReference type="ChEBI" id="CHEBI:33019"/>
        <dbReference type="ChEBI" id="CHEBI:57328"/>
        <dbReference type="ChEBI" id="CHEBI:61723"/>
        <dbReference type="EC" id="2.7.7.3"/>
    </reaction>
</comment>
<dbReference type="PANTHER" id="PTHR21342">
    <property type="entry name" value="PHOSPHOPANTETHEINE ADENYLYLTRANSFERASE"/>
    <property type="match status" value="1"/>
</dbReference>
<feature type="site" description="Transition state stabilizer" evidence="9">
    <location>
        <position position="18"/>
    </location>
</feature>
<comment type="subunit">
    <text evidence="9">Homohexamer.</text>
</comment>
<feature type="binding site" evidence="9">
    <location>
        <position position="99"/>
    </location>
    <ligand>
        <name>ATP</name>
        <dbReference type="ChEBI" id="CHEBI:30616"/>
    </ligand>
</feature>